<organism evidence="2 3">
    <name type="scientific">Marasmius tenuissimus</name>
    <dbReference type="NCBI Taxonomy" id="585030"/>
    <lineage>
        <taxon>Eukaryota</taxon>
        <taxon>Fungi</taxon>
        <taxon>Dikarya</taxon>
        <taxon>Basidiomycota</taxon>
        <taxon>Agaricomycotina</taxon>
        <taxon>Agaricomycetes</taxon>
        <taxon>Agaricomycetidae</taxon>
        <taxon>Agaricales</taxon>
        <taxon>Marasmiineae</taxon>
        <taxon>Marasmiaceae</taxon>
        <taxon>Marasmius</taxon>
    </lineage>
</organism>
<feature type="transmembrane region" description="Helical" evidence="1">
    <location>
        <begin position="20"/>
        <end position="45"/>
    </location>
</feature>
<gene>
    <name evidence="2" type="ORF">AAF712_014368</name>
</gene>
<evidence type="ECO:0000313" key="3">
    <source>
        <dbReference type="Proteomes" id="UP001437256"/>
    </source>
</evidence>
<accession>A0ABR2ZCD5</accession>
<keyword evidence="1" id="KW-0812">Transmembrane</keyword>
<proteinExistence type="predicted"/>
<keyword evidence="1" id="KW-0472">Membrane</keyword>
<protein>
    <submittedName>
        <fullName evidence="2">Uncharacterized protein</fullName>
    </submittedName>
</protein>
<keyword evidence="3" id="KW-1185">Reference proteome</keyword>
<reference evidence="2 3" key="1">
    <citation type="submission" date="2024-05" db="EMBL/GenBank/DDBJ databases">
        <title>A draft genome resource for the thread blight pathogen Marasmius tenuissimus strain MS-2.</title>
        <authorList>
            <person name="Yulfo-Soto G.E."/>
            <person name="Baruah I.K."/>
            <person name="Amoako-Attah I."/>
            <person name="Bukari Y."/>
            <person name="Meinhardt L.W."/>
            <person name="Bailey B.A."/>
            <person name="Cohen S.P."/>
        </authorList>
    </citation>
    <scope>NUCLEOTIDE SEQUENCE [LARGE SCALE GENOMIC DNA]</scope>
    <source>
        <strain evidence="2 3">MS-2</strain>
    </source>
</reference>
<keyword evidence="1" id="KW-1133">Transmembrane helix</keyword>
<comment type="caution">
    <text evidence="2">The sequence shown here is derived from an EMBL/GenBank/DDBJ whole genome shotgun (WGS) entry which is preliminary data.</text>
</comment>
<dbReference type="EMBL" id="JBBXMP010000262">
    <property type="protein sequence ID" value="KAL0058925.1"/>
    <property type="molecule type" value="Genomic_DNA"/>
</dbReference>
<evidence type="ECO:0000313" key="2">
    <source>
        <dbReference type="EMBL" id="KAL0058925.1"/>
    </source>
</evidence>
<evidence type="ECO:0000256" key="1">
    <source>
        <dbReference type="SAM" id="Phobius"/>
    </source>
</evidence>
<name>A0ABR2ZCD5_9AGAR</name>
<dbReference type="Proteomes" id="UP001437256">
    <property type="component" value="Unassembled WGS sequence"/>
</dbReference>
<sequence>MFSKAKFVFASEPSFLPQPLLHLGGFAIGLVPILSFTVVSTFIFITPVPATSLASLSILNLRGEGLNPANRQIMLFEHESHQSGLLKSLVATSDTAGPRIRDGEISRRVHSALTHFRGRRLRWVKRRLRPGKKAWVREEVVQWDCEEIAG</sequence>